<keyword evidence="3" id="KW-1185">Reference proteome</keyword>
<feature type="transmembrane region" description="Helical" evidence="1">
    <location>
        <begin position="100"/>
        <end position="118"/>
    </location>
</feature>
<organism evidence="2 3">
    <name type="scientific">Pseudomonas pohangensis</name>
    <dbReference type="NCBI Taxonomy" id="364197"/>
    <lineage>
        <taxon>Bacteria</taxon>
        <taxon>Pseudomonadati</taxon>
        <taxon>Pseudomonadota</taxon>
        <taxon>Gammaproteobacteria</taxon>
        <taxon>Pseudomonadales</taxon>
        <taxon>Pseudomonadaceae</taxon>
        <taxon>Pseudomonas</taxon>
    </lineage>
</organism>
<evidence type="ECO:0000313" key="3">
    <source>
        <dbReference type="Proteomes" id="UP000243232"/>
    </source>
</evidence>
<keyword evidence="1" id="KW-1133">Transmembrane helix</keyword>
<reference evidence="3" key="1">
    <citation type="submission" date="2016-10" db="EMBL/GenBank/DDBJ databases">
        <authorList>
            <person name="Varghese N."/>
            <person name="Submissions S."/>
        </authorList>
    </citation>
    <scope>NUCLEOTIDE SEQUENCE [LARGE SCALE GENOMIC DNA]</scope>
    <source>
        <strain evidence="3">DSM 17875</strain>
    </source>
</reference>
<keyword evidence="1" id="KW-0472">Membrane</keyword>
<sequence>MQFHENAAVIAWWNTRFERALNWLTPVRRRLILAVAAIYIGIVKPLKLMKKEELLGLPEDWLGKAAVVFGLLAILWLIYQAAFRFKTLPMAVRRHPQMTLHGLFWLFLLGLWATPPTLGWPRSVMLGIAVVFPFLIWRCAYLLQAGQQGQAAKTSFRDHIYYLWPAYGGTDTPIGKGHGYLSSCEAKTSEELARSQLRGIKLLLLSVCWDYAAKLMHTLFYGQQSLLGVQGSGIPELAELLVPGSTASIGASWASVYCELFYQVLDHAAAGHKIVGIISLFGFNIFRNTYKPLLAESIVDFWNRYYYYFKEILANFFFMPTFMQLGRRLQNWPNLRLFIAVFAAAFIGNMYYHIIKLHGALAAGDVFGIVYGLRSRFFYCLLLAVGIYVSMRRLQMRAQKPVSTSWLARGKRMFGVWTFFGLIYIWNVSSAADFVTRVEFFASLFGLSNVI</sequence>
<name>A0A1H2EYB5_9PSED</name>
<proteinExistence type="predicted"/>
<dbReference type="Proteomes" id="UP000243232">
    <property type="component" value="Chromosome I"/>
</dbReference>
<evidence type="ECO:0000313" key="2">
    <source>
        <dbReference type="EMBL" id="SDU00061.1"/>
    </source>
</evidence>
<feature type="transmembrane region" description="Helical" evidence="1">
    <location>
        <begin position="366"/>
        <end position="391"/>
    </location>
</feature>
<dbReference type="STRING" id="364197.SAMN05216296_1172"/>
<keyword evidence="1" id="KW-0812">Transmembrane</keyword>
<accession>A0A1H2EYB5</accession>
<feature type="transmembrane region" description="Helical" evidence="1">
    <location>
        <begin position="412"/>
        <end position="429"/>
    </location>
</feature>
<gene>
    <name evidence="2" type="ORF">SAMN05216296_1172</name>
</gene>
<evidence type="ECO:0000256" key="1">
    <source>
        <dbReference type="SAM" id="Phobius"/>
    </source>
</evidence>
<feature type="transmembrane region" description="Helical" evidence="1">
    <location>
        <begin position="335"/>
        <end position="354"/>
    </location>
</feature>
<dbReference type="EMBL" id="LT629785">
    <property type="protein sequence ID" value="SDU00061.1"/>
    <property type="molecule type" value="Genomic_DNA"/>
</dbReference>
<feature type="transmembrane region" description="Helical" evidence="1">
    <location>
        <begin position="31"/>
        <end position="49"/>
    </location>
</feature>
<protein>
    <submittedName>
        <fullName evidence="2">Uncharacterized protein</fullName>
    </submittedName>
</protein>
<dbReference type="AlphaFoldDB" id="A0A1H2EYB5"/>
<feature type="transmembrane region" description="Helical" evidence="1">
    <location>
        <begin position="124"/>
        <end position="143"/>
    </location>
</feature>
<feature type="transmembrane region" description="Helical" evidence="1">
    <location>
        <begin position="61"/>
        <end position="79"/>
    </location>
</feature>